<dbReference type="AlphaFoldDB" id="Q9W135"/>
<dbReference type="Reactome" id="R-DME-9758274">
    <property type="pathway name" value="Regulation of NF-kappa B signaling"/>
</dbReference>
<dbReference type="PhylomeDB" id="Q9W135"/>
<evidence type="ECO:0000313" key="5">
    <source>
        <dbReference type="Proteomes" id="UP000000803"/>
    </source>
</evidence>
<reference evidence="3 5" key="10">
    <citation type="journal article" date="2015" name="G3 (Bethesda)">
        <title>Gene Model Annotations for Drosophila melanogaster: The Rule-Benders.</title>
        <authorList>
            <consortium name="FlyBase Consortium"/>
            <person name="Crosby M.A."/>
            <person name="Gramates L.S."/>
            <person name="Dos Santos G."/>
            <person name="Matthews B.B."/>
            <person name="St Pierre S.E."/>
            <person name="Zhou P."/>
            <person name="Schroeder A.J."/>
            <person name="Falls K."/>
            <person name="Emmert D.B."/>
            <person name="Russo S.M."/>
            <person name="Gelbart W.M."/>
            <person name="null"/>
        </authorList>
    </citation>
    <scope>NUCLEOTIDE SEQUENCE [LARGE SCALE GENOMIC DNA]</scope>
    <source>
        <strain evidence="5">Berkeley</strain>
    </source>
</reference>
<dbReference type="GO" id="GO:0036464">
    <property type="term" value="C:cytoplasmic ribonucleoprotein granule"/>
    <property type="evidence" value="ECO:0000318"/>
    <property type="project" value="GO_Central"/>
</dbReference>
<dbReference type="ExpressionAtlas" id="Q9W135">
    <property type="expression patterns" value="baseline and differential"/>
</dbReference>
<reference evidence="3 5" key="5">
    <citation type="journal article" date="2002" name="Genome Biol.">
        <title>Heterochromatic sequences in a Drosophila whole-genome shotgun assembly.</title>
        <authorList>
            <person name="Hoskins R.A."/>
            <person name="Smith C.D."/>
            <person name="Carlson J.W."/>
            <person name="Carvalho A.B."/>
            <person name="Halpern A."/>
            <person name="Kaminker J.S."/>
            <person name="Kennedy C."/>
            <person name="Mungall C.J."/>
            <person name="Sullivan B.A."/>
            <person name="Sutton G.G."/>
            <person name="Yasuhara J.C."/>
            <person name="Wakimoto B.T."/>
            <person name="Myers E.W."/>
            <person name="Celniker S.E."/>
            <person name="Rubin G.M."/>
            <person name="Karpen G.H."/>
        </authorList>
    </citation>
    <scope>NUCLEOTIDE SEQUENCE [LARGE SCALE GENOMIC DNA]</scope>
    <source>
        <strain evidence="5">Berkeley</strain>
    </source>
</reference>
<dbReference type="InParanoid" id="Q9W135"/>
<reference evidence="3 5" key="2">
    <citation type="journal article" date="2002" name="Genome Biol.">
        <title>Finishing a whole-genome shotgun: release 3 of the Drosophila melanogaster euchromatic genome sequence.</title>
        <authorList>
            <person name="Celniker S.E."/>
            <person name="Wheeler D.A."/>
            <person name="Kronmiller B."/>
            <person name="Carlson J.W."/>
            <person name="Halpern A."/>
            <person name="Patel S."/>
            <person name="Adams M."/>
            <person name="Champe M."/>
            <person name="Dugan S.P."/>
            <person name="Frise E."/>
            <person name="Hodgson A."/>
            <person name="George R.A."/>
            <person name="Hoskins R.A."/>
            <person name="Laverty T."/>
            <person name="Muzny D.M."/>
            <person name="Nelson C.R."/>
            <person name="Pacleb J.M."/>
            <person name="Park S."/>
            <person name="Pfeiffer B.D."/>
            <person name="Richards S."/>
            <person name="Sodergren E.J."/>
            <person name="Svirskas R."/>
            <person name="Tabor P.E."/>
            <person name="Wan K."/>
            <person name="Stapleton M."/>
            <person name="Sutton G.G."/>
            <person name="Venter C."/>
            <person name="Weinstock G."/>
            <person name="Scherer S.E."/>
            <person name="Myers E.W."/>
            <person name="Gibbs R.A."/>
            <person name="Rubin G.M."/>
        </authorList>
    </citation>
    <scope>NUCLEOTIDE SEQUENCE [LARGE SCALE GENOMIC DNA]</scope>
    <source>
        <strain evidence="5">Berkeley</strain>
    </source>
</reference>
<feature type="region of interest" description="Disordered" evidence="1">
    <location>
        <begin position="57"/>
        <end position="101"/>
    </location>
</feature>
<dbReference type="EMBL" id="AE013599">
    <property type="protein sequence ID" value="AAF47242.3"/>
    <property type="molecule type" value="Genomic_DNA"/>
</dbReference>
<evidence type="ECO:0000256" key="1">
    <source>
        <dbReference type="SAM" id="MobiDB-lite"/>
    </source>
</evidence>
<dbReference type="STRING" id="7227.FBpp0289236"/>
<feature type="compositionally biased region" description="Polar residues" evidence="1">
    <location>
        <begin position="58"/>
        <end position="67"/>
    </location>
</feature>
<dbReference type="PaxDb" id="7227-FBpp0289236"/>
<dbReference type="OMA" id="YFQKMGH"/>
<dbReference type="FunCoup" id="Q9W135">
    <property type="interactions" value="55"/>
</dbReference>
<feature type="compositionally biased region" description="Basic residues" evidence="1">
    <location>
        <begin position="71"/>
        <end position="97"/>
    </location>
</feature>
<reference evidence="3 5" key="7">
    <citation type="journal article" date="2007" name="Science">
        <title>The Release 5.1 annotation of Drosophila melanogaster heterochromatin.</title>
        <authorList>
            <person name="Smith C.D."/>
            <person name="Shu S."/>
            <person name="Mungall C.J."/>
            <person name="Karpen G.H."/>
        </authorList>
    </citation>
    <scope>NUCLEOTIDE SEQUENCE [LARGE SCALE GENOMIC DNA]</scope>
    <source>
        <strain evidence="5">Berkeley</strain>
    </source>
</reference>
<dbReference type="GO" id="GO:0005634">
    <property type="term" value="C:nucleus"/>
    <property type="evidence" value="ECO:0000318"/>
    <property type="project" value="GO_Central"/>
</dbReference>
<dbReference type="eggNOG" id="KOG3777">
    <property type="taxonomic scope" value="Eukaryota"/>
</dbReference>
<dbReference type="RefSeq" id="NP_611946.2">
    <property type="nucleotide sequence ID" value="NM_138102.4"/>
</dbReference>
<gene>
    <name evidence="3" type="primary">CG13588</name>
    <name evidence="3" type="synonym">CG3579</name>
    <name evidence="3" type="synonym">Dmel\CG42360</name>
    <name evidence="3 4" type="ORF">CG42360</name>
    <name evidence="3" type="ORF">Dmel_CG42360</name>
</gene>
<feature type="compositionally biased region" description="Basic residues" evidence="1">
    <location>
        <begin position="289"/>
        <end position="301"/>
    </location>
</feature>
<dbReference type="BioGRID-ORCS" id="37937">
    <property type="hits" value="0 hits in 3 CRISPR screens"/>
</dbReference>
<dbReference type="FlyBase" id="FBgn0259742">
    <property type="gene designation" value="CG42360"/>
</dbReference>
<organism evidence="3 5">
    <name type="scientific">Drosophila melanogaster</name>
    <name type="common">Fruit fly</name>
    <dbReference type="NCBI Taxonomy" id="7227"/>
    <lineage>
        <taxon>Eukaryota</taxon>
        <taxon>Metazoa</taxon>
        <taxon>Ecdysozoa</taxon>
        <taxon>Arthropoda</taxon>
        <taxon>Hexapoda</taxon>
        <taxon>Insecta</taxon>
        <taxon>Pterygota</taxon>
        <taxon>Neoptera</taxon>
        <taxon>Endopterygota</taxon>
        <taxon>Diptera</taxon>
        <taxon>Brachycera</taxon>
        <taxon>Muscomorpha</taxon>
        <taxon>Ephydroidea</taxon>
        <taxon>Drosophilidae</taxon>
        <taxon>Drosophila</taxon>
        <taxon>Sophophora</taxon>
    </lineage>
</organism>
<evidence type="ECO:0000259" key="2">
    <source>
        <dbReference type="Pfam" id="PF11977"/>
    </source>
</evidence>
<dbReference type="HOGENOM" id="CLU_654842_0_0_1"/>
<feature type="region of interest" description="Disordered" evidence="1">
    <location>
        <begin position="276"/>
        <end position="301"/>
    </location>
</feature>
<sequence length="496" mass="56126">MSETNKNKDPTGTSLKKQPWHKRGSASAMASNILLQLAAEDPQRDAYPKDTVIAAQETGASSSNTKMPKQAVKHKGFKKIRGPKPKNGQKRLKRNATQKKALNREMVSKFLNSIKKKYALQKNHHIKRRLDFRRRESPEKKNALPKPKFYNPNKNDNKKEEGEIVTELDSSDDDDCVLLDTPNESISILDDEDDEPSTSDQLLKQIVMDCNGEAALRITPKTENAVLYSTIGKQNSSDSIINLDDTFEAVPSLVVDSNDSVIYIEDTTGEDFIPIPSYSPPFREGEKQRRARPAKTPNKKTARMNDSFFTTEEKKKLGDYNTNTFNPTEEAGEASNKPKTNKRFVIIDGSNVAFAHGNSNVFSSEGIKYCLQYFEKMGHEVKAVVPMFRKNNFKSSNPELLDKLHKEGKIVFTPCKNIPGQITSSYDDRFILQLAYEKNAAVVSNDNYRDLINENPAFKLIVENRVLGYSWCDNIFILPKDPYGRWGPTLDEILRC</sequence>
<dbReference type="SMR" id="Q9W135"/>
<dbReference type="Pfam" id="PF11977">
    <property type="entry name" value="RNase_Zc3h12a"/>
    <property type="match status" value="1"/>
</dbReference>
<reference evidence="3 5" key="3">
    <citation type="journal article" date="2002" name="Genome Biol.">
        <title>Annotation of the Drosophila melanogaster euchromatic genome: a systematic review.</title>
        <authorList>
            <person name="Misra S."/>
            <person name="Crosby M.A."/>
            <person name="Mungall C.J."/>
            <person name="Matthews B.B."/>
            <person name="Campbell K.S."/>
            <person name="Hradecky P."/>
            <person name="Huang Y."/>
            <person name="Kaminker J.S."/>
            <person name="Millburn G.H."/>
            <person name="Prochnik S.E."/>
            <person name="Smith C.D."/>
            <person name="Tupy J.L."/>
            <person name="Whitfied E.J."/>
            <person name="Bayraktaroglu L."/>
            <person name="Berman B.P."/>
            <person name="Bettencourt B.R."/>
            <person name="Celniker S.E."/>
            <person name="de Grey A.D."/>
            <person name="Drysdale R.A."/>
            <person name="Harris N.L."/>
            <person name="Richter J."/>
            <person name="Russo S."/>
            <person name="Schroeder A.J."/>
            <person name="Shu S.Q."/>
            <person name="Stapleton M."/>
            <person name="Yamada C."/>
            <person name="Ashburner M."/>
            <person name="Gelbart W.M."/>
            <person name="Rubin G.M."/>
            <person name="Lewis S.E."/>
        </authorList>
    </citation>
    <scope>GENOME REANNOTATION</scope>
    <source>
        <strain evidence="5">Berkeley</strain>
    </source>
</reference>
<dbReference type="Bgee" id="FBgn0259742">
    <property type="expression patterns" value="Expressed in muscle cell in open tracheal system trachea and 112 other cell types or tissues"/>
</dbReference>
<dbReference type="OrthoDB" id="392925at2759"/>
<keyword evidence="5" id="KW-1185">Reference proteome</keyword>
<dbReference type="PANTHER" id="PTHR12876">
    <property type="entry name" value="N4BP1-RELATED"/>
    <property type="match status" value="1"/>
</dbReference>
<feature type="domain" description="RNase NYN" evidence="2">
    <location>
        <begin position="342"/>
        <end position="492"/>
    </location>
</feature>
<accession>Q9W135</accession>
<feature type="compositionally biased region" description="Basic and acidic residues" evidence="1">
    <location>
        <begin position="133"/>
        <end position="142"/>
    </location>
</feature>
<dbReference type="InterPro" id="IPR021869">
    <property type="entry name" value="RNase_Zc3h12_NYN"/>
</dbReference>
<dbReference type="GeneID" id="37937"/>
<protein>
    <recommendedName>
        <fullName evidence="2">RNase NYN domain-containing protein</fullName>
    </recommendedName>
</protein>
<evidence type="ECO:0000313" key="4">
    <source>
        <dbReference type="FlyBase" id="FBgn0259742"/>
    </source>
</evidence>
<reference evidence="3 5" key="6">
    <citation type="journal article" date="2005" name="PLoS Comput. Biol.">
        <title>Combined evidence annotation of transposable elements in genome sequences.</title>
        <authorList>
            <person name="Quesneville H."/>
            <person name="Bergman C.M."/>
            <person name="Andrieu O."/>
            <person name="Autard D."/>
            <person name="Nouaud D."/>
            <person name="Ashburner M."/>
            <person name="Anxolabehere D."/>
        </authorList>
    </citation>
    <scope>NUCLEOTIDE SEQUENCE [LARGE SCALE GENOMIC DNA]</scope>
    <source>
        <strain evidence="5">Berkeley</strain>
    </source>
</reference>
<reference evidence="3 5" key="9">
    <citation type="journal article" date="2015" name="G3 (Bethesda)">
        <title>Gene Model Annotations for Drosophila melanogaster: Impact of High-Throughput Data.</title>
        <authorList>
            <consortium name="FlyBase Consortium"/>
            <person name="Matthews B.B."/>
            <person name="Dos Santos G."/>
            <person name="Crosby M.A."/>
            <person name="Emmert D.B."/>
            <person name="St Pierre S.E."/>
            <person name="Gramates L.S."/>
            <person name="Zhou P."/>
            <person name="Schroeder A.J."/>
            <person name="Falls K."/>
            <person name="Strelets V."/>
            <person name="Russo S.M."/>
            <person name="Gelbart W.M."/>
            <person name="null"/>
        </authorList>
    </citation>
    <scope>NUCLEOTIDE SEQUENCE [LARGE SCALE GENOMIC DNA]</scope>
    <source>
        <strain evidence="5">Berkeley</strain>
    </source>
</reference>
<proteinExistence type="predicted"/>
<evidence type="ECO:0000313" key="3">
    <source>
        <dbReference type="EMBL" id="AAF47242.3"/>
    </source>
</evidence>
<dbReference type="VEuPathDB" id="VectorBase:FBgn0259742"/>
<reference evidence="3 5" key="4">
    <citation type="journal article" date="2002" name="Genome Biol.">
        <title>The transposable elements of the Drosophila melanogaster euchromatin: a genomics perspective.</title>
        <authorList>
            <person name="Kaminker J.S."/>
            <person name="Bergman C.M."/>
            <person name="Kronmiller B."/>
            <person name="Carlson J."/>
            <person name="Svirskas R."/>
            <person name="Patel S."/>
            <person name="Frise E."/>
            <person name="Wheeler D.A."/>
            <person name="Lewis S.E."/>
            <person name="Rubin G.M."/>
            <person name="Ashburner M."/>
            <person name="Celniker S.E."/>
        </authorList>
    </citation>
    <scope>NUCLEOTIDE SEQUENCE [LARGE SCALE GENOMIC DNA]</scope>
    <source>
        <strain evidence="5">Berkeley</strain>
    </source>
</reference>
<reference evidence="3 5" key="11">
    <citation type="journal article" date="2015" name="Genome Res.">
        <title>The Release 6 reference sequence of the Drosophila melanogaster genome.</title>
        <authorList>
            <person name="Hoskins R.A."/>
            <person name="Carlson J.W."/>
            <person name="Wan K.H."/>
            <person name="Park S."/>
            <person name="Mendez I."/>
            <person name="Galle S.E."/>
            <person name="Booth B.W."/>
            <person name="Pfeiffer B.D."/>
            <person name="George R.A."/>
            <person name="Svirskas R."/>
            <person name="Krzywinski M."/>
            <person name="Schein J."/>
            <person name="Accardo M.C."/>
            <person name="Damia E."/>
            <person name="Messina G."/>
            <person name="Mendez-Lago M."/>
            <person name="de Pablos B."/>
            <person name="Demakova O.V."/>
            <person name="Andreyeva E.N."/>
            <person name="Boldyreva L.V."/>
            <person name="Marra M."/>
            <person name="Carvalho A.B."/>
            <person name="Dimitri P."/>
            <person name="Villasante A."/>
            <person name="Zhimulev I.F."/>
            <person name="Rubin G.M."/>
            <person name="Karpen G.H."/>
            <person name="Celniker S.E."/>
        </authorList>
    </citation>
    <scope>NUCLEOTIDE SEQUENCE [LARGE SCALE GENOMIC DNA]</scope>
    <source>
        <strain evidence="5">Berkeley</strain>
    </source>
</reference>
<dbReference type="AGR" id="FB:FBgn0259742"/>
<reference evidence="3 5" key="8">
    <citation type="journal article" date="2007" name="Science">
        <title>Sequence finishing and mapping of Drosophila melanogaster heterochromatin.</title>
        <authorList>
            <person name="Hoskins R.A."/>
            <person name="Carlson J.W."/>
            <person name="Kennedy C."/>
            <person name="Acevedo D."/>
            <person name="Evans-Holm M."/>
            <person name="Frise E."/>
            <person name="Wan K.H."/>
            <person name="Park S."/>
            <person name="Mendez-Lago M."/>
            <person name="Rossi F."/>
            <person name="Villasante A."/>
            <person name="Dimitri P."/>
            <person name="Karpen G.H."/>
            <person name="Celniker S.E."/>
        </authorList>
    </citation>
    <scope>NUCLEOTIDE SEQUENCE [LARGE SCALE GENOMIC DNA]</scope>
    <source>
        <strain evidence="5">Berkeley</strain>
    </source>
</reference>
<dbReference type="GO" id="GO:0003729">
    <property type="term" value="F:mRNA binding"/>
    <property type="evidence" value="ECO:0000318"/>
    <property type="project" value="GO_Central"/>
</dbReference>
<dbReference type="FunFam" id="3.40.50.11980:FF:000001">
    <property type="entry name" value="ZC3H12A isoform 1"/>
    <property type="match status" value="1"/>
</dbReference>
<feature type="region of interest" description="Disordered" evidence="1">
    <location>
        <begin position="1"/>
        <end position="27"/>
    </location>
</feature>
<dbReference type="KEGG" id="dme:Dmel_CG42360"/>
<dbReference type="IntAct" id="Q9W135">
    <property type="interactions" value="1"/>
</dbReference>
<dbReference type="InterPro" id="IPR051101">
    <property type="entry name" value="ZC3H12/N4BP1_RNase_Reg"/>
</dbReference>
<dbReference type="Gene3D" id="3.40.50.11980">
    <property type="match status" value="1"/>
</dbReference>
<feature type="region of interest" description="Disordered" evidence="1">
    <location>
        <begin position="125"/>
        <end position="169"/>
    </location>
</feature>
<dbReference type="GO" id="GO:0004521">
    <property type="term" value="F:RNA endonuclease activity"/>
    <property type="evidence" value="ECO:0000318"/>
    <property type="project" value="GO_Central"/>
</dbReference>
<dbReference type="Proteomes" id="UP000000803">
    <property type="component" value="Chromosome 2R"/>
</dbReference>
<reference evidence="3 5" key="1">
    <citation type="journal article" date="2000" name="Science">
        <title>The genome sequence of Drosophila melanogaster.</title>
        <authorList>
            <person name="Adams M.D."/>
            <person name="Celniker S.E."/>
            <person name="Holt R.A."/>
            <person name="Evans C.A."/>
            <person name="Gocayne J.D."/>
            <person name="Amanatides P.G."/>
            <person name="Scherer S.E."/>
            <person name="Li P.W."/>
            <person name="Hoskins R.A."/>
            <person name="Galle R.F."/>
            <person name="George R.A."/>
            <person name="Lewis S.E."/>
            <person name="Richards S."/>
            <person name="Ashburner M."/>
            <person name="Henderson S.N."/>
            <person name="Sutton G.G."/>
            <person name="Wortman J.R."/>
            <person name="Yandell M.D."/>
            <person name="Zhang Q."/>
            <person name="Chen L.X."/>
            <person name="Brandon R.C."/>
            <person name="Rogers Y.H."/>
            <person name="Blazej R.G."/>
            <person name="Champe M."/>
            <person name="Pfeiffer B.D."/>
            <person name="Wan K.H."/>
            <person name="Doyle C."/>
            <person name="Baxter E.G."/>
            <person name="Helt G."/>
            <person name="Nelson C.R."/>
            <person name="Gabor G.L."/>
            <person name="Abril J.F."/>
            <person name="Agbayani A."/>
            <person name="An H.J."/>
            <person name="Andrews-Pfannkoch C."/>
            <person name="Baldwin D."/>
            <person name="Ballew R.M."/>
            <person name="Basu A."/>
            <person name="Baxendale J."/>
            <person name="Bayraktaroglu L."/>
            <person name="Beasley E.M."/>
            <person name="Beeson K.Y."/>
            <person name="Benos P.V."/>
            <person name="Berman B.P."/>
            <person name="Bhandari D."/>
            <person name="Bolshakov S."/>
            <person name="Borkova D."/>
            <person name="Botchan M.R."/>
            <person name="Bouck J."/>
            <person name="Brokstein P."/>
            <person name="Brottier P."/>
            <person name="Burtis K.C."/>
            <person name="Busam D.A."/>
            <person name="Butler H."/>
            <person name="Cadieu E."/>
            <person name="Center A."/>
            <person name="Chandra I."/>
            <person name="Cherry J.M."/>
            <person name="Cawley S."/>
            <person name="Dahlke C."/>
            <person name="Davenport L.B."/>
            <person name="Davies P."/>
            <person name="de Pablos B."/>
            <person name="Delcher A."/>
            <person name="Deng Z."/>
            <person name="Mays A.D."/>
            <person name="Dew I."/>
            <person name="Dietz S.M."/>
            <person name="Dodson K."/>
            <person name="Doup L.E."/>
            <person name="Downes M."/>
            <person name="Dugan-Rocha S."/>
            <person name="Dunkov B.C."/>
            <person name="Dunn P."/>
            <person name="Durbin K.J."/>
            <person name="Evangelista C.C."/>
            <person name="Ferraz C."/>
            <person name="Ferriera S."/>
            <person name="Fleischmann W."/>
            <person name="Fosler C."/>
            <person name="Gabrielian A.E."/>
            <person name="Garg N.S."/>
            <person name="Gelbart W.M."/>
            <person name="Glasser K."/>
            <person name="Glodek A."/>
            <person name="Gong F."/>
            <person name="Gorrell J.H."/>
            <person name="Gu Z."/>
            <person name="Guan P."/>
            <person name="Harris M."/>
            <person name="Harris N.L."/>
            <person name="Harvey D."/>
            <person name="Heiman T.J."/>
            <person name="Hernandez J.R."/>
            <person name="Houck J."/>
            <person name="Hostin D."/>
            <person name="Houston K.A."/>
            <person name="Howland T.J."/>
            <person name="Wei M.H."/>
            <person name="Ibegwam C."/>
            <person name="Jalali M."/>
            <person name="Kalush F."/>
            <person name="Karpen G.H."/>
            <person name="Ke Z."/>
            <person name="Kennison J.A."/>
            <person name="Ketchum K.A."/>
            <person name="Kimmel B.E."/>
            <person name="Kodira C.D."/>
            <person name="Kraft C."/>
            <person name="Kravitz S."/>
            <person name="Kulp D."/>
            <person name="Lai Z."/>
            <person name="Lasko P."/>
            <person name="Lei Y."/>
            <person name="Levitsky A.A."/>
            <person name="Li J."/>
            <person name="Li Z."/>
            <person name="Liang Y."/>
            <person name="Lin X."/>
            <person name="Liu X."/>
            <person name="Mattei B."/>
            <person name="McIntosh T.C."/>
            <person name="McLeod M.P."/>
            <person name="McPherson D."/>
            <person name="Merkulov G."/>
            <person name="Milshina N.V."/>
            <person name="Mobarry C."/>
            <person name="Morris J."/>
            <person name="Moshrefi A."/>
            <person name="Mount S.M."/>
            <person name="Moy M."/>
            <person name="Murphy B."/>
            <person name="Murphy L."/>
            <person name="Muzny D.M."/>
            <person name="Nelson D.L."/>
            <person name="Nelson D.R."/>
            <person name="Nelson K.A."/>
            <person name="Nixon K."/>
            <person name="Nusskern D.R."/>
            <person name="Pacleb J.M."/>
            <person name="Palazzolo M."/>
            <person name="Pittman G.S."/>
            <person name="Pan S."/>
            <person name="Pollard J."/>
            <person name="Puri V."/>
            <person name="Reese M.G."/>
            <person name="Reinert K."/>
            <person name="Remington K."/>
            <person name="Saunders R.D."/>
            <person name="Scheeler F."/>
            <person name="Shen H."/>
            <person name="Shue B.C."/>
            <person name="Siden-Kiamos I."/>
            <person name="Simpson M."/>
            <person name="Skupski M.P."/>
            <person name="Smith T."/>
            <person name="Spier E."/>
            <person name="Spradling A.C."/>
            <person name="Stapleton M."/>
            <person name="Strong R."/>
            <person name="Sun E."/>
            <person name="Svirskas R."/>
            <person name="Tector C."/>
            <person name="Turner R."/>
            <person name="Venter E."/>
            <person name="Wang A.H."/>
            <person name="Wang X."/>
            <person name="Wang Z.Y."/>
            <person name="Wassarman D.A."/>
            <person name="Weinstock G.M."/>
            <person name="Weissenbach J."/>
            <person name="Williams S.M."/>
            <person name="WoodageT"/>
            <person name="Worley K.C."/>
            <person name="Wu D."/>
            <person name="Yang S."/>
            <person name="Yao Q.A."/>
            <person name="Ye J."/>
            <person name="Yeh R.F."/>
            <person name="Zaveri J.S."/>
            <person name="Zhan M."/>
            <person name="Zhang G."/>
            <person name="Zhao Q."/>
            <person name="Zheng L."/>
            <person name="Zheng X.H."/>
            <person name="Zhong F.N."/>
            <person name="Zhong W."/>
            <person name="Zhou X."/>
            <person name="Zhu S."/>
            <person name="Zhu X."/>
            <person name="Smith H.O."/>
            <person name="Gibbs R.A."/>
            <person name="Myers E.W."/>
            <person name="Rubin G.M."/>
            <person name="Venter J.C."/>
        </authorList>
    </citation>
    <scope>NUCLEOTIDE SEQUENCE [LARGE SCALE GENOMIC DNA]</scope>
    <source>
        <strain evidence="5">Berkeley</strain>
    </source>
</reference>
<dbReference type="CDD" id="cd18719">
    <property type="entry name" value="PIN_Zc3h12a-N4BP1-like"/>
    <property type="match status" value="1"/>
</dbReference>
<dbReference type="UCSC" id="CG42360-RA">
    <property type="organism name" value="d. melanogaster"/>
</dbReference>
<dbReference type="PANTHER" id="PTHR12876:SF35">
    <property type="entry name" value="LD08718P-RELATED"/>
    <property type="match status" value="1"/>
</dbReference>
<name>Q9W135_DROME</name>